<feature type="compositionally biased region" description="Polar residues" evidence="1">
    <location>
        <begin position="36"/>
        <end position="45"/>
    </location>
</feature>
<feature type="compositionally biased region" description="Low complexity" evidence="1">
    <location>
        <begin position="24"/>
        <end position="35"/>
    </location>
</feature>
<evidence type="ECO:0008006" key="5">
    <source>
        <dbReference type="Google" id="ProtNLM"/>
    </source>
</evidence>
<keyword evidence="4" id="KW-1185">Reference proteome</keyword>
<accession>A0ABV2SAQ0</accession>
<dbReference type="Gene3D" id="2.60.120.260">
    <property type="entry name" value="Galactose-binding domain-like"/>
    <property type="match status" value="2"/>
</dbReference>
<dbReference type="PROSITE" id="PS51257">
    <property type="entry name" value="PROKAR_LIPOPROTEIN"/>
    <property type="match status" value="1"/>
</dbReference>
<comment type="caution">
    <text evidence="3">The sequence shown here is derived from an EMBL/GenBank/DDBJ whole genome shotgun (WGS) entry which is preliminary data.</text>
</comment>
<feature type="signal peptide" evidence="2">
    <location>
        <begin position="1"/>
        <end position="19"/>
    </location>
</feature>
<feature type="region of interest" description="Disordered" evidence="1">
    <location>
        <begin position="24"/>
        <end position="45"/>
    </location>
</feature>
<dbReference type="InterPro" id="IPR015943">
    <property type="entry name" value="WD40/YVTN_repeat-like_dom_sf"/>
</dbReference>
<gene>
    <name evidence="3" type="ORF">V5J35_000022</name>
</gene>
<evidence type="ECO:0000313" key="3">
    <source>
        <dbReference type="EMBL" id="MET4754830.1"/>
    </source>
</evidence>
<sequence>MNKLIKSFLLCSLSASILTGCTDSSSDSSQGSDSDTNPPQTNPDVVTSDWAFSGTDASMVVAAQVAGKYAVADARTGDVEIRNIQQALKSSLDMSDIRKLVPDMNLSGDNGICAMTFTPSGRFLYMAICGKGSGSNKDAILAYNTNTGKFSVFDRVTLSEQDTGRFGMTYFQGQLYVGSDKGVYRYDAGKNAVWESNGSQDDRQLTTTTAPVAGLAVDMVDQKLYVATESSLFRMNPDGRKLTSIASGSDFKALTMGRVYGKEDGGGLFLLKNDGTTASVLTVPLNDLRTGGSVSLKHYHTLDAELADIAATADGRMMLALPDVKVMYDTSDSRLSYEEWLQDELSQYQAAIRSLVVDGSIPGTNDLLNQPGFLTRKLEAEGNSSNRTPIADNVGWALFLLMAIDQVQSDPDIVEIIELLIERHAGLHPDRHGGVRTVDGHFARVYNSTGLPNENDAQPQVYVNMKFLPAAFKAAELYPHRPKLQEYKEYLRQLTKRSGDTVKAEQRITWTNDDHGPRPTGSGLGTNGMANETWIFGDISAAQDPLSTANYANFTYDRSDFDYDHWVKGEPVIRSSHAAFIVMGATMILNHHYDGKGWDEQNLNYYGITMAETDDMGAPYFGGFSAGNHPQFCDDDGENCKSYDNDGPSQHRHDILHFPAVLGFGQHQQTAPMVGGYMAYRDGRRQAMDNASGGDSIHMLTRWSMEVDDYVMNSIGIADFWYGGIGLVETIAPGTIDKLRDDFYRPELLTGYRNGRVELTYSNMTPRRIVGVDGDQRTPYGFQMSPFMLPAGVSHQDYEVIDPDADWIELEDLLNQLDGKAMRFTNPYFENGLKGWDELGNGPATVVNGIAGKAVQITGNGEKSVSQALDLSMGLDNTRYIVRALGKSVNGNGKGFIRLKWRADNNVNSPVIGDITTSNLLEAGNTELFAKTSQPEGANFLHIEYVAEGGTFQFENTAAMIRGADFPIENGDFEDGMNHWHTDADGTTHVVKMPDGGHALRLRRRAGQTGTLNITRNFDVSADPVGTRYLFRFDFDGEDAKDTKFGVDVEVVDEAGKRVVERRDVLDVEAGYVGEATFTLRSLPEDHTFAVTLFMRQATDAQHEQTVYIDNFRLDKERLFRESDCVPDSPTRCLPTRLQ</sequence>
<evidence type="ECO:0000313" key="4">
    <source>
        <dbReference type="Proteomes" id="UP001549366"/>
    </source>
</evidence>
<evidence type="ECO:0000256" key="2">
    <source>
        <dbReference type="SAM" id="SignalP"/>
    </source>
</evidence>
<dbReference type="Gene3D" id="2.130.10.10">
    <property type="entry name" value="YVTN repeat-like/Quinoprotein amine dehydrogenase"/>
    <property type="match status" value="1"/>
</dbReference>
<feature type="chain" id="PRO_5046554139" description="Malectin domain-containing protein" evidence="2">
    <location>
        <begin position="20"/>
        <end position="1139"/>
    </location>
</feature>
<reference evidence="3 4" key="1">
    <citation type="submission" date="2024-06" db="EMBL/GenBank/DDBJ databases">
        <title>Genomic Encyclopedia of Type Strains, Phase V (KMG-V): Genome sequencing to study the core and pangenomes of soil and plant-associated prokaryotes.</title>
        <authorList>
            <person name="Whitman W."/>
        </authorList>
    </citation>
    <scope>NUCLEOTIDE SEQUENCE [LARGE SCALE GENOMIC DNA]</scope>
    <source>
        <strain evidence="3 4">NE40</strain>
    </source>
</reference>
<proteinExistence type="predicted"/>
<name>A0ABV2SAQ0_9GAMM</name>
<dbReference type="Proteomes" id="UP001549366">
    <property type="component" value="Unassembled WGS sequence"/>
</dbReference>
<dbReference type="SUPFAM" id="SSF63825">
    <property type="entry name" value="YWTD domain"/>
    <property type="match status" value="1"/>
</dbReference>
<keyword evidence="2" id="KW-0732">Signal</keyword>
<dbReference type="EMBL" id="JBEWTB010000001">
    <property type="protein sequence ID" value="MET4754830.1"/>
    <property type="molecule type" value="Genomic_DNA"/>
</dbReference>
<organism evidence="3 4">
    <name type="scientific">Endozoicomonas lisbonensis</name>
    <dbReference type="NCBI Taxonomy" id="3120522"/>
    <lineage>
        <taxon>Bacteria</taxon>
        <taxon>Pseudomonadati</taxon>
        <taxon>Pseudomonadota</taxon>
        <taxon>Gammaproteobacteria</taxon>
        <taxon>Oceanospirillales</taxon>
        <taxon>Endozoicomonadaceae</taxon>
        <taxon>Endozoicomonas</taxon>
    </lineage>
</organism>
<protein>
    <recommendedName>
        <fullName evidence="5">Malectin domain-containing protein</fullName>
    </recommendedName>
</protein>
<dbReference type="RefSeq" id="WP_354011632.1">
    <property type="nucleotide sequence ID" value="NZ_JBEWTA010000003.1"/>
</dbReference>
<evidence type="ECO:0000256" key="1">
    <source>
        <dbReference type="SAM" id="MobiDB-lite"/>
    </source>
</evidence>